<name>A0A0P1FSH4_THAGE</name>
<evidence type="ECO:0000313" key="2">
    <source>
        <dbReference type="EMBL" id="CUH63465.1"/>
    </source>
</evidence>
<dbReference type="AlphaFoldDB" id="A0A0P1FSH4"/>
<evidence type="ECO:0000256" key="1">
    <source>
        <dbReference type="SAM" id="SignalP"/>
    </source>
</evidence>
<gene>
    <name evidence="2" type="ORF">TG4357_00689</name>
</gene>
<keyword evidence="3" id="KW-1185">Reference proteome</keyword>
<keyword evidence="1" id="KW-0732">Signal</keyword>
<accession>A0A0P1FSH4</accession>
<feature type="chain" id="PRO_5006062795" evidence="1">
    <location>
        <begin position="23"/>
        <end position="140"/>
    </location>
</feature>
<dbReference type="Proteomes" id="UP000051587">
    <property type="component" value="Unassembled WGS sequence"/>
</dbReference>
<reference evidence="2 3" key="1">
    <citation type="submission" date="2015-09" db="EMBL/GenBank/DDBJ databases">
        <authorList>
            <consortium name="Swine Surveillance"/>
        </authorList>
    </citation>
    <scope>NUCLEOTIDE SEQUENCE [LARGE SCALE GENOMIC DNA]</scope>
    <source>
        <strain evidence="2 3">CECT 4357</strain>
    </source>
</reference>
<dbReference type="STRING" id="53501.SAMN04488043_107192"/>
<organism evidence="2 3">
    <name type="scientific">Thalassovita gelatinovora</name>
    <name type="common">Thalassobius gelatinovorus</name>
    <dbReference type="NCBI Taxonomy" id="53501"/>
    <lineage>
        <taxon>Bacteria</taxon>
        <taxon>Pseudomonadati</taxon>
        <taxon>Pseudomonadota</taxon>
        <taxon>Alphaproteobacteria</taxon>
        <taxon>Rhodobacterales</taxon>
        <taxon>Roseobacteraceae</taxon>
        <taxon>Thalassovita</taxon>
    </lineage>
</organism>
<protein>
    <submittedName>
        <fullName evidence="2">Uncharacterized protein</fullName>
    </submittedName>
</protein>
<feature type="signal peptide" evidence="1">
    <location>
        <begin position="1"/>
        <end position="22"/>
    </location>
</feature>
<dbReference type="EMBL" id="CYSA01000007">
    <property type="protein sequence ID" value="CUH63465.1"/>
    <property type="molecule type" value="Genomic_DNA"/>
</dbReference>
<evidence type="ECO:0000313" key="3">
    <source>
        <dbReference type="Proteomes" id="UP000051587"/>
    </source>
</evidence>
<sequence>MNRFLSHLFLAATLTCASPLVAAGPEPVQQHNSNAVWFENWTGLSNATMTISTPNGKVDTIYTDSGTPVFQLSGRDAVDGVYRYELKAATEETVEIVNPVDNGRGEKAENSMLKPFYTSGYFTVARGVIITPDEIKEDDG</sequence>
<proteinExistence type="predicted"/>